<name>A0AA36BMU1_OCTVU</name>
<organism evidence="2 3">
    <name type="scientific">Octopus vulgaris</name>
    <name type="common">Common octopus</name>
    <dbReference type="NCBI Taxonomy" id="6645"/>
    <lineage>
        <taxon>Eukaryota</taxon>
        <taxon>Metazoa</taxon>
        <taxon>Spiralia</taxon>
        <taxon>Lophotrochozoa</taxon>
        <taxon>Mollusca</taxon>
        <taxon>Cephalopoda</taxon>
        <taxon>Coleoidea</taxon>
        <taxon>Octopodiformes</taxon>
        <taxon>Octopoda</taxon>
        <taxon>Incirrata</taxon>
        <taxon>Octopodidae</taxon>
        <taxon>Octopus</taxon>
    </lineage>
</organism>
<dbReference type="AlphaFoldDB" id="A0AA36BMU1"/>
<gene>
    <name evidence="2" type="ORF">OCTVUL_1B008730</name>
</gene>
<evidence type="ECO:0000313" key="3">
    <source>
        <dbReference type="Proteomes" id="UP001162480"/>
    </source>
</evidence>
<evidence type="ECO:0000313" key="2">
    <source>
        <dbReference type="EMBL" id="CAI9736647.1"/>
    </source>
</evidence>
<feature type="compositionally biased region" description="Gly residues" evidence="1">
    <location>
        <begin position="13"/>
        <end position="22"/>
    </location>
</feature>
<reference evidence="2" key="1">
    <citation type="submission" date="2023-08" db="EMBL/GenBank/DDBJ databases">
        <authorList>
            <person name="Alioto T."/>
            <person name="Alioto T."/>
            <person name="Gomez Garrido J."/>
        </authorList>
    </citation>
    <scope>NUCLEOTIDE SEQUENCE</scope>
</reference>
<protein>
    <submittedName>
        <fullName evidence="2">Uncharacterized protein</fullName>
    </submittedName>
</protein>
<feature type="region of interest" description="Disordered" evidence="1">
    <location>
        <begin position="1"/>
        <end position="22"/>
    </location>
</feature>
<evidence type="ECO:0000256" key="1">
    <source>
        <dbReference type="SAM" id="MobiDB-lite"/>
    </source>
</evidence>
<accession>A0AA36BMU1</accession>
<proteinExistence type="predicted"/>
<feature type="region of interest" description="Disordered" evidence="1">
    <location>
        <begin position="50"/>
        <end position="99"/>
    </location>
</feature>
<feature type="compositionally biased region" description="Basic and acidic residues" evidence="1">
    <location>
        <begin position="57"/>
        <end position="99"/>
    </location>
</feature>
<dbReference type="EMBL" id="OX597832">
    <property type="protein sequence ID" value="CAI9736647.1"/>
    <property type="molecule type" value="Genomic_DNA"/>
</dbReference>
<sequence>MPRKRWAGKENGGDIGGGDVDGVKGESGGIGVGGCGAGAGAVLKLNDKTTKATTKAKHTEMKIQKNGKEKKNIKEKEIEANMRKKERKEERRKGGKKEGAIRVPAVLFLSTTL</sequence>
<keyword evidence="3" id="KW-1185">Reference proteome</keyword>
<dbReference type="Proteomes" id="UP001162480">
    <property type="component" value="Chromosome 19"/>
</dbReference>